<feature type="signal peptide" evidence="3">
    <location>
        <begin position="1"/>
        <end position="21"/>
    </location>
</feature>
<evidence type="ECO:0000313" key="5">
    <source>
        <dbReference type="Proteomes" id="UP000095672"/>
    </source>
</evidence>
<dbReference type="KEGG" id="micc:AUP74_02250"/>
<dbReference type="PATRIC" id="fig|1769779.3.peg.2244"/>
<dbReference type="AlphaFoldDB" id="A0A1C9W941"/>
<keyword evidence="3" id="KW-0732">Signal</keyword>
<dbReference type="EMBL" id="CP014143">
    <property type="protein sequence ID" value="AOS97659.1"/>
    <property type="molecule type" value="Genomic_DNA"/>
</dbReference>
<gene>
    <name evidence="4" type="primary">smc_4</name>
    <name evidence="4" type="ORF">AUP74_02250</name>
</gene>
<name>A0A1C9W941_9GAMM</name>
<proteinExistence type="predicted"/>
<organism evidence="4 5">
    <name type="scientific">Microbulbifer aggregans</name>
    <dbReference type="NCBI Taxonomy" id="1769779"/>
    <lineage>
        <taxon>Bacteria</taxon>
        <taxon>Pseudomonadati</taxon>
        <taxon>Pseudomonadota</taxon>
        <taxon>Gammaproteobacteria</taxon>
        <taxon>Cellvibrionales</taxon>
        <taxon>Microbulbiferaceae</taxon>
        <taxon>Microbulbifer</taxon>
    </lineage>
</organism>
<evidence type="ECO:0000313" key="4">
    <source>
        <dbReference type="EMBL" id="AOS97659.1"/>
    </source>
</evidence>
<feature type="region of interest" description="Disordered" evidence="2">
    <location>
        <begin position="84"/>
        <end position="105"/>
    </location>
</feature>
<protein>
    <submittedName>
        <fullName evidence="4">Chromosome partition protein Smc</fullName>
    </submittedName>
</protein>
<sequence precursor="true">MAVLRYSSLILAGLLVVGAQAAVGQSQASLTAEKNRLARMEQSQENRQVEIEDIENELLSYDYKLERAKESLDKARRKYEVSRRELQQAKRDHQLNTSSDTERQLRKAEHGFAMAERGVDSRTRRVEFLQSNYDELNGQLQEIRDGVTAGDRRIAQQKEKIENLVAALLAKAEKERRDAAVAKAAAPVSKPEVPAPSVAEASSSIAQESSVEAEVEPLREVDPELLDYVRRERERLEKLLADGDEGKHTFRYLELKPTRGESIPFEFLGHNQYRLVAPVEAGRQTYEINTWKFRRTIPADDAGVPYVFIFDARRLSRPRLVMYPEYALKSVEADAR</sequence>
<evidence type="ECO:0000256" key="3">
    <source>
        <dbReference type="SAM" id="SignalP"/>
    </source>
</evidence>
<feature type="chain" id="PRO_5008895585" evidence="3">
    <location>
        <begin position="22"/>
        <end position="336"/>
    </location>
</feature>
<dbReference type="Proteomes" id="UP000095672">
    <property type="component" value="Chromosome"/>
</dbReference>
<reference evidence="5" key="1">
    <citation type="submission" date="2016-01" db="EMBL/GenBank/DDBJ databases">
        <title>Complete genome sequence of Microbulbifer sp. CCB-MM1, a halophile isolated from Matang Mangrove Forest, Perak.</title>
        <authorList>
            <person name="Moh T.H."/>
            <person name="Dinesh B."/>
            <person name="Lau N.-S."/>
            <person name="Go F."/>
            <person name="Alexander Chong S.-C."/>
        </authorList>
    </citation>
    <scope>NUCLEOTIDE SEQUENCE [LARGE SCALE GENOMIC DNA]</scope>
    <source>
        <strain evidence="5">CCB-MM1</strain>
    </source>
</reference>
<keyword evidence="5" id="KW-1185">Reference proteome</keyword>
<feature type="coiled-coil region" evidence="1">
    <location>
        <begin position="126"/>
        <end position="178"/>
    </location>
</feature>
<evidence type="ECO:0000256" key="2">
    <source>
        <dbReference type="SAM" id="MobiDB-lite"/>
    </source>
</evidence>
<dbReference type="Gene3D" id="1.10.287.1490">
    <property type="match status" value="1"/>
</dbReference>
<accession>A0A1C9W941</accession>
<keyword evidence="1" id="KW-0175">Coiled coil</keyword>
<evidence type="ECO:0000256" key="1">
    <source>
        <dbReference type="SAM" id="Coils"/>
    </source>
</evidence>